<dbReference type="RefSeq" id="WP_073476169.1">
    <property type="nucleotide sequence ID" value="NZ_FQZU01000014.1"/>
</dbReference>
<proteinExistence type="predicted"/>
<organism evidence="1 2">
    <name type="scientific">Desulfatibacillum alkenivorans DSM 16219</name>
    <dbReference type="NCBI Taxonomy" id="1121393"/>
    <lineage>
        <taxon>Bacteria</taxon>
        <taxon>Pseudomonadati</taxon>
        <taxon>Thermodesulfobacteriota</taxon>
        <taxon>Desulfobacteria</taxon>
        <taxon>Desulfobacterales</taxon>
        <taxon>Desulfatibacillaceae</taxon>
        <taxon>Desulfatibacillum</taxon>
    </lineage>
</organism>
<accession>A0A1M6N0Y5</accession>
<dbReference type="Proteomes" id="UP000183994">
    <property type="component" value="Unassembled WGS sequence"/>
</dbReference>
<dbReference type="Gene3D" id="1.25.40.920">
    <property type="entry name" value="TRAP transporter T-component"/>
    <property type="match status" value="1"/>
</dbReference>
<dbReference type="Pfam" id="PF16811">
    <property type="entry name" value="TAtT"/>
    <property type="match status" value="1"/>
</dbReference>
<evidence type="ECO:0000313" key="1">
    <source>
        <dbReference type="EMBL" id="SHJ89381.1"/>
    </source>
</evidence>
<keyword evidence="2" id="KW-1185">Reference proteome</keyword>
<dbReference type="InterPro" id="IPR038537">
    <property type="entry name" value="TatT_sf"/>
</dbReference>
<evidence type="ECO:0000313" key="2">
    <source>
        <dbReference type="Proteomes" id="UP000183994"/>
    </source>
</evidence>
<gene>
    <name evidence="1" type="ORF">SAMN02745216_02473</name>
</gene>
<sequence>MHPGIDNKKAVLTKTKLLILAGVLLSMIGCTRVIQKISQVGVSTGAEIFAGPTIHMMVDIIMDTDNIRLAREGIGGNMVIVTALAELHPNDLEIQSKAAYLHCCYGMLVENEDPRFASQLYHIARDCGKRALRTNKKFRDGMDSGKRTSELVQYLNDDYVEALMWTASAKMLYLLQNRNDHQAQLEIPESLDMVGRAMEMDPDYLFGACQMFIGVYYALIPEFMGVGSGPENSAKMFQEARDVTDGKNLMVDLFEARFLSVTIGDKPRFEELMDHILKTDPKALEGGAMLNVFAQEQAHYWLDKKKELF</sequence>
<dbReference type="EMBL" id="FQZU01000014">
    <property type="protein sequence ID" value="SHJ89381.1"/>
    <property type="molecule type" value="Genomic_DNA"/>
</dbReference>
<dbReference type="STRING" id="1121393.SAMN02745216_02473"/>
<dbReference type="InterPro" id="IPR031823">
    <property type="entry name" value="TatT"/>
</dbReference>
<protein>
    <submittedName>
        <fullName evidence="1">TRAP transporter T-component</fullName>
    </submittedName>
</protein>
<reference evidence="2" key="1">
    <citation type="submission" date="2016-11" db="EMBL/GenBank/DDBJ databases">
        <authorList>
            <person name="Varghese N."/>
            <person name="Submissions S."/>
        </authorList>
    </citation>
    <scope>NUCLEOTIDE SEQUENCE [LARGE SCALE GENOMIC DNA]</scope>
    <source>
        <strain evidence="2">DSM 16219</strain>
    </source>
</reference>
<dbReference type="AlphaFoldDB" id="A0A1M6N0Y5"/>
<name>A0A1M6N0Y5_9BACT</name>